<organism evidence="4 5">
    <name type="scientific">Brachybacterium hainanense</name>
    <dbReference type="NCBI Taxonomy" id="1541174"/>
    <lineage>
        <taxon>Bacteria</taxon>
        <taxon>Bacillati</taxon>
        <taxon>Actinomycetota</taxon>
        <taxon>Actinomycetes</taxon>
        <taxon>Micrococcales</taxon>
        <taxon>Dermabacteraceae</taxon>
        <taxon>Brachybacterium</taxon>
    </lineage>
</organism>
<keyword evidence="5" id="KW-1185">Reference proteome</keyword>
<evidence type="ECO:0000256" key="1">
    <source>
        <dbReference type="SAM" id="MobiDB-lite"/>
    </source>
</evidence>
<evidence type="ECO:0000259" key="3">
    <source>
        <dbReference type="Pfam" id="PF13828"/>
    </source>
</evidence>
<dbReference type="InterPro" id="IPR025241">
    <property type="entry name" value="DUF4190"/>
</dbReference>
<gene>
    <name evidence="4" type="ORF">ACFFF6_08220</name>
</gene>
<proteinExistence type="predicted"/>
<keyword evidence="2" id="KW-0812">Transmembrane</keyword>
<feature type="transmembrane region" description="Helical" evidence="2">
    <location>
        <begin position="144"/>
        <end position="177"/>
    </location>
</feature>
<reference evidence="4 5" key="1">
    <citation type="submission" date="2024-09" db="EMBL/GenBank/DDBJ databases">
        <authorList>
            <person name="Sun Q."/>
            <person name="Mori K."/>
        </authorList>
    </citation>
    <scope>NUCLEOTIDE SEQUENCE [LARGE SCALE GENOMIC DNA]</scope>
    <source>
        <strain evidence="4 5">CICC 10874</strain>
    </source>
</reference>
<dbReference type="RefSeq" id="WP_376979877.1">
    <property type="nucleotide sequence ID" value="NZ_JBHLSV010000008.1"/>
</dbReference>
<keyword evidence="2" id="KW-1133">Transmembrane helix</keyword>
<dbReference type="Proteomes" id="UP001589793">
    <property type="component" value="Unassembled WGS sequence"/>
</dbReference>
<keyword evidence="2" id="KW-0472">Membrane</keyword>
<evidence type="ECO:0000256" key="2">
    <source>
        <dbReference type="SAM" id="Phobius"/>
    </source>
</evidence>
<evidence type="ECO:0000313" key="4">
    <source>
        <dbReference type="EMBL" id="MFC0673940.1"/>
    </source>
</evidence>
<feature type="transmembrane region" description="Helical" evidence="2">
    <location>
        <begin position="106"/>
        <end position="132"/>
    </location>
</feature>
<sequence length="182" mass="17977">MTDSDGYGRYSAPGPTDSGYSAFGDGSPAGQDPYGGYAEGSSSSAPDPYATSAPSDPYAAPSPGPQSAPPGYTGPEFGQGALPYGGPVQPVYYAAPPTNGTATTALILGIVSLVLCGGVLSPIALVCGILGMKATADGTQGGRGLAIAGLVMGIVGTVLLLLYVLWFVFVIGVGIWGSTASY</sequence>
<name>A0ABV6RAC3_9MICO</name>
<feature type="region of interest" description="Disordered" evidence="1">
    <location>
        <begin position="1"/>
        <end position="76"/>
    </location>
</feature>
<feature type="compositionally biased region" description="Low complexity" evidence="1">
    <location>
        <begin position="41"/>
        <end position="59"/>
    </location>
</feature>
<feature type="domain" description="DUF4190" evidence="3">
    <location>
        <begin position="102"/>
        <end position="163"/>
    </location>
</feature>
<protein>
    <submittedName>
        <fullName evidence="4">DUF4190 domain-containing protein</fullName>
    </submittedName>
</protein>
<evidence type="ECO:0000313" key="5">
    <source>
        <dbReference type="Proteomes" id="UP001589793"/>
    </source>
</evidence>
<accession>A0ABV6RAC3</accession>
<dbReference type="Pfam" id="PF13828">
    <property type="entry name" value="DUF4190"/>
    <property type="match status" value="1"/>
</dbReference>
<comment type="caution">
    <text evidence="4">The sequence shown here is derived from an EMBL/GenBank/DDBJ whole genome shotgun (WGS) entry which is preliminary data.</text>
</comment>
<dbReference type="EMBL" id="JBHLSV010000008">
    <property type="protein sequence ID" value="MFC0673940.1"/>
    <property type="molecule type" value="Genomic_DNA"/>
</dbReference>